<dbReference type="PROSITE" id="PS51635">
    <property type="entry name" value="PNPLA"/>
    <property type="match status" value="1"/>
</dbReference>
<evidence type="ECO:0000256" key="4">
    <source>
        <dbReference type="PROSITE-ProRule" id="PRU01161"/>
    </source>
</evidence>
<dbReference type="Gene3D" id="3.40.1090.10">
    <property type="entry name" value="Cytosolic phospholipase A2 catalytic domain"/>
    <property type="match status" value="1"/>
</dbReference>
<dbReference type="RefSeq" id="WP_027311504.1">
    <property type="nucleotide sequence ID" value="NZ_JBHLZN010000002.1"/>
</dbReference>
<keyword evidence="2 4" id="KW-0442">Lipid degradation</keyword>
<evidence type="ECO:0000256" key="1">
    <source>
        <dbReference type="ARBA" id="ARBA00022801"/>
    </source>
</evidence>
<feature type="active site" description="Proton acceptor" evidence="4">
    <location>
        <position position="156"/>
    </location>
</feature>
<dbReference type="EMBL" id="JBHLZN010000002">
    <property type="protein sequence ID" value="MFB9885995.1"/>
    <property type="molecule type" value="Genomic_DNA"/>
</dbReference>
<protein>
    <submittedName>
        <fullName evidence="6">Patatin-like phospholipase RssA</fullName>
    </submittedName>
</protein>
<evidence type="ECO:0000256" key="3">
    <source>
        <dbReference type="ARBA" id="ARBA00023098"/>
    </source>
</evidence>
<reference evidence="6 7" key="1">
    <citation type="submission" date="2024-09" db="EMBL/GenBank/DDBJ databases">
        <authorList>
            <person name="Sun Q."/>
            <person name="Mori K."/>
        </authorList>
    </citation>
    <scope>NUCLEOTIDE SEQUENCE [LARGE SCALE GENOMIC DNA]</scope>
    <source>
        <strain evidence="6 7">ATCC 51285</strain>
    </source>
</reference>
<feature type="domain" description="PNPLA" evidence="5">
    <location>
        <begin position="9"/>
        <end position="169"/>
    </location>
</feature>
<organism evidence="6 7">
    <name type="scientific">Balneatrix alpica</name>
    <dbReference type="NCBI Taxonomy" id="75684"/>
    <lineage>
        <taxon>Bacteria</taxon>
        <taxon>Pseudomonadati</taxon>
        <taxon>Pseudomonadota</taxon>
        <taxon>Gammaproteobacteria</taxon>
        <taxon>Oceanospirillales</taxon>
        <taxon>Balneatrichaceae</taxon>
        <taxon>Balneatrix</taxon>
    </lineage>
</organism>
<dbReference type="Pfam" id="PF01734">
    <property type="entry name" value="Patatin"/>
    <property type="match status" value="1"/>
</dbReference>
<evidence type="ECO:0000313" key="6">
    <source>
        <dbReference type="EMBL" id="MFB9885995.1"/>
    </source>
</evidence>
<dbReference type="InterPro" id="IPR016035">
    <property type="entry name" value="Acyl_Trfase/lysoPLipase"/>
</dbReference>
<proteinExistence type="predicted"/>
<dbReference type="SUPFAM" id="SSF52151">
    <property type="entry name" value="FabD/lysophospholipase-like"/>
    <property type="match status" value="1"/>
</dbReference>
<name>A0ABV5Z9P6_9GAMM</name>
<evidence type="ECO:0000313" key="7">
    <source>
        <dbReference type="Proteomes" id="UP001589628"/>
    </source>
</evidence>
<dbReference type="PANTHER" id="PTHR14226:SF76">
    <property type="entry name" value="NTE FAMILY PROTEIN RSSA"/>
    <property type="match status" value="1"/>
</dbReference>
<keyword evidence="3 4" id="KW-0443">Lipid metabolism</keyword>
<evidence type="ECO:0000256" key="2">
    <source>
        <dbReference type="ARBA" id="ARBA00022963"/>
    </source>
</evidence>
<dbReference type="NCBIfam" id="NF007623">
    <property type="entry name" value="PRK10279.1"/>
    <property type="match status" value="1"/>
</dbReference>
<feature type="active site" description="Nucleophile" evidence="4">
    <location>
        <position position="42"/>
    </location>
</feature>
<sequence>MKQHAKLGIALGSGAAKGWAHIGVLKALARLGIYPDVVAGCSIGALVGAAYACGQLGQMETWVRGFTRLQVMKLLDWRLDGRGLVRGERVFNQIAKGMRFKSFEELQLPFGVVATEFHTGRELWLQQGEMIPAVRASCAMPGLFVPVHYQGQLLIDGAVVNPVPVTLARALGADVVIAVNLAADMRGYRPDELVEEEIAEESNVISQWFGRLLPEREAEAPIPSMWNVMGGAIDIMQQRITRTRMAGEPPEVELRPRLADISIMEFHRAEEAIMEGERCVERMADFLLGELAFLGIKPRPPLSTG</sequence>
<comment type="caution">
    <text evidence="6">The sequence shown here is derived from an EMBL/GenBank/DDBJ whole genome shotgun (WGS) entry which is preliminary data.</text>
</comment>
<evidence type="ECO:0000259" key="5">
    <source>
        <dbReference type="PROSITE" id="PS51635"/>
    </source>
</evidence>
<accession>A0ABV5Z9P6</accession>
<feature type="short sequence motif" description="DGA/G" evidence="4">
    <location>
        <begin position="156"/>
        <end position="158"/>
    </location>
</feature>
<comment type="caution">
    <text evidence="4">Lacks conserved residue(s) required for the propagation of feature annotation.</text>
</comment>
<dbReference type="InterPro" id="IPR050301">
    <property type="entry name" value="NTE"/>
</dbReference>
<dbReference type="InterPro" id="IPR002641">
    <property type="entry name" value="PNPLA_dom"/>
</dbReference>
<dbReference type="Proteomes" id="UP001589628">
    <property type="component" value="Unassembled WGS sequence"/>
</dbReference>
<gene>
    <name evidence="6" type="primary">rssA</name>
    <name evidence="6" type="ORF">ACFFLH_06210</name>
</gene>
<keyword evidence="1 4" id="KW-0378">Hydrolase</keyword>
<feature type="short sequence motif" description="GXSXG" evidence="4">
    <location>
        <begin position="40"/>
        <end position="44"/>
    </location>
</feature>
<dbReference type="PANTHER" id="PTHR14226">
    <property type="entry name" value="NEUROPATHY TARGET ESTERASE/SWISS CHEESE D.MELANOGASTER"/>
    <property type="match status" value="1"/>
</dbReference>
<keyword evidence="7" id="KW-1185">Reference proteome</keyword>